<comment type="caution">
    <text evidence="2">The sequence shown here is derived from an EMBL/GenBank/DDBJ whole genome shotgun (WGS) entry which is preliminary data.</text>
</comment>
<proteinExistence type="predicted"/>
<evidence type="ECO:0000313" key="2">
    <source>
        <dbReference type="EMBL" id="GBP42510.1"/>
    </source>
</evidence>
<keyword evidence="1" id="KW-0812">Transmembrane</keyword>
<protein>
    <submittedName>
        <fullName evidence="2">Uncharacterized protein</fullName>
    </submittedName>
</protein>
<evidence type="ECO:0000256" key="1">
    <source>
        <dbReference type="SAM" id="Phobius"/>
    </source>
</evidence>
<keyword evidence="1" id="KW-0472">Membrane</keyword>
<dbReference type="EMBL" id="BGZK01000420">
    <property type="protein sequence ID" value="GBP42510.1"/>
    <property type="molecule type" value="Genomic_DNA"/>
</dbReference>
<feature type="transmembrane region" description="Helical" evidence="1">
    <location>
        <begin position="135"/>
        <end position="158"/>
    </location>
</feature>
<keyword evidence="3" id="KW-1185">Reference proteome</keyword>
<sequence>MQCVICVIIPSALPCNAGSIKLRFDVVDVHRSGLFGKRRVSNPIACHGTNGVSRFAFRPGWSAAVGCSVDFRSVAGKYVYLECISEREYRQSCSTIIIQSLRSAYSKIPIDNWSFTLTMTLAVARCKSVRLVTAAVVRLIVEPVVVLFAITVLMSMTVRLL</sequence>
<accession>A0A4C1VVC9</accession>
<organism evidence="2 3">
    <name type="scientific">Eumeta variegata</name>
    <name type="common">Bagworm moth</name>
    <name type="synonym">Eumeta japonica</name>
    <dbReference type="NCBI Taxonomy" id="151549"/>
    <lineage>
        <taxon>Eukaryota</taxon>
        <taxon>Metazoa</taxon>
        <taxon>Ecdysozoa</taxon>
        <taxon>Arthropoda</taxon>
        <taxon>Hexapoda</taxon>
        <taxon>Insecta</taxon>
        <taxon>Pterygota</taxon>
        <taxon>Neoptera</taxon>
        <taxon>Endopterygota</taxon>
        <taxon>Lepidoptera</taxon>
        <taxon>Glossata</taxon>
        <taxon>Ditrysia</taxon>
        <taxon>Tineoidea</taxon>
        <taxon>Psychidae</taxon>
        <taxon>Oiketicinae</taxon>
        <taxon>Eumeta</taxon>
    </lineage>
</organism>
<gene>
    <name evidence="2" type="ORF">EVAR_81960_1</name>
</gene>
<dbReference type="AlphaFoldDB" id="A0A4C1VVC9"/>
<name>A0A4C1VVC9_EUMVA</name>
<reference evidence="2 3" key="1">
    <citation type="journal article" date="2019" name="Commun. Biol.">
        <title>The bagworm genome reveals a unique fibroin gene that provides high tensile strength.</title>
        <authorList>
            <person name="Kono N."/>
            <person name="Nakamura H."/>
            <person name="Ohtoshi R."/>
            <person name="Tomita M."/>
            <person name="Numata K."/>
            <person name="Arakawa K."/>
        </authorList>
    </citation>
    <scope>NUCLEOTIDE SEQUENCE [LARGE SCALE GENOMIC DNA]</scope>
</reference>
<keyword evidence="1" id="KW-1133">Transmembrane helix</keyword>
<dbReference type="Proteomes" id="UP000299102">
    <property type="component" value="Unassembled WGS sequence"/>
</dbReference>
<evidence type="ECO:0000313" key="3">
    <source>
        <dbReference type="Proteomes" id="UP000299102"/>
    </source>
</evidence>